<comment type="caution">
    <text evidence="1">The sequence shown here is derived from an EMBL/GenBank/DDBJ whole genome shotgun (WGS) entry which is preliminary data.</text>
</comment>
<dbReference type="AlphaFoldDB" id="X1RLW6"/>
<proteinExistence type="predicted"/>
<organism evidence="1">
    <name type="scientific">marine sediment metagenome</name>
    <dbReference type="NCBI Taxonomy" id="412755"/>
    <lineage>
        <taxon>unclassified sequences</taxon>
        <taxon>metagenomes</taxon>
        <taxon>ecological metagenomes</taxon>
    </lineage>
</organism>
<name>X1RLW6_9ZZZZ</name>
<feature type="non-terminal residue" evidence="1">
    <location>
        <position position="34"/>
    </location>
</feature>
<evidence type="ECO:0000313" key="1">
    <source>
        <dbReference type="EMBL" id="GAI64170.1"/>
    </source>
</evidence>
<protein>
    <submittedName>
        <fullName evidence="1">Uncharacterized protein</fullName>
    </submittedName>
</protein>
<dbReference type="EMBL" id="BARV01046238">
    <property type="protein sequence ID" value="GAI64170.1"/>
    <property type="molecule type" value="Genomic_DNA"/>
</dbReference>
<reference evidence="1" key="1">
    <citation type="journal article" date="2014" name="Front. Microbiol.">
        <title>High frequency of phylogenetically diverse reductive dehalogenase-homologous genes in deep subseafloor sedimentary metagenomes.</title>
        <authorList>
            <person name="Kawai M."/>
            <person name="Futagami T."/>
            <person name="Toyoda A."/>
            <person name="Takaki Y."/>
            <person name="Nishi S."/>
            <person name="Hori S."/>
            <person name="Arai W."/>
            <person name="Tsubouchi T."/>
            <person name="Morono Y."/>
            <person name="Uchiyama I."/>
            <person name="Ito T."/>
            <person name="Fujiyama A."/>
            <person name="Inagaki F."/>
            <person name="Takami H."/>
        </authorList>
    </citation>
    <scope>NUCLEOTIDE SEQUENCE</scope>
    <source>
        <strain evidence="1">Expedition CK06-06</strain>
    </source>
</reference>
<accession>X1RLW6</accession>
<feature type="non-terminal residue" evidence="1">
    <location>
        <position position="1"/>
    </location>
</feature>
<gene>
    <name evidence="1" type="ORF">S06H3_67115</name>
</gene>
<sequence length="34" mass="3746">YILLEISQKFGFENIDTLLAQIGAGKLSAYQVTT</sequence>